<reference evidence="12 13" key="1">
    <citation type="journal article" date="2016" name="Nat. Commun.">
        <title>Thousands of microbial genomes shed light on interconnected biogeochemical processes in an aquifer system.</title>
        <authorList>
            <person name="Anantharaman K."/>
            <person name="Brown C.T."/>
            <person name="Hug L.A."/>
            <person name="Sharon I."/>
            <person name="Castelle C.J."/>
            <person name="Probst A.J."/>
            <person name="Thomas B.C."/>
            <person name="Singh A."/>
            <person name="Wilkins M.J."/>
            <person name="Karaoz U."/>
            <person name="Brodie E.L."/>
            <person name="Williams K.H."/>
            <person name="Hubbard S.S."/>
            <person name="Banfield J.F."/>
        </authorList>
    </citation>
    <scope>NUCLEOTIDE SEQUENCE [LARGE SCALE GENOMIC DNA]</scope>
</reference>
<evidence type="ECO:0000259" key="10">
    <source>
        <dbReference type="SMART" id="SM00841"/>
    </source>
</evidence>
<organism evidence="12 13">
    <name type="scientific">Candidatus Woesebacteria bacterium RIFCSPHIGHO2_01_FULL_41_10</name>
    <dbReference type="NCBI Taxonomy" id="1802500"/>
    <lineage>
        <taxon>Bacteria</taxon>
        <taxon>Candidatus Woeseibacteriota</taxon>
    </lineage>
</organism>
<dbReference type="SUPFAM" id="SSF50249">
    <property type="entry name" value="Nucleic acid-binding proteins"/>
    <property type="match status" value="2"/>
</dbReference>
<dbReference type="InterPro" id="IPR008991">
    <property type="entry name" value="Translation_prot_SH3-like_sf"/>
</dbReference>
<dbReference type="Proteomes" id="UP000177263">
    <property type="component" value="Unassembled WGS sequence"/>
</dbReference>
<dbReference type="GO" id="GO:0003746">
    <property type="term" value="F:translation elongation factor activity"/>
    <property type="evidence" value="ECO:0007669"/>
    <property type="project" value="UniProtKB-UniRule"/>
</dbReference>
<dbReference type="Pfam" id="PF09285">
    <property type="entry name" value="Elong-fact-P_C"/>
    <property type="match status" value="1"/>
</dbReference>
<evidence type="ECO:0000313" key="12">
    <source>
        <dbReference type="EMBL" id="OGM29141.1"/>
    </source>
</evidence>
<sequence length="187" mass="21196">MVGASDLKNGTTYLYNEKPFRVIRYAHSKLGRGGATIKITARNLMSGSQEEQTFTPNNKFDEISTRKRELQYLYNDGTTASFMDPMSFEQMEIPLEVLGDDIYFVKEGETANVLFWDERPLSVEIPPKVTLRVEKTDPGVKGNSATNMYKPAILENGLSVKVPLFIKQGDKIRVDTRNSEYVERAND</sequence>
<proteinExistence type="inferred from homology"/>
<dbReference type="InterPro" id="IPR013185">
    <property type="entry name" value="Transl_elong_KOW-like"/>
</dbReference>
<dbReference type="Gene3D" id="2.30.30.30">
    <property type="match status" value="1"/>
</dbReference>
<comment type="subcellular location">
    <subcellularLocation>
        <location evidence="1 7">Cytoplasm</location>
    </subcellularLocation>
</comment>
<dbReference type="GO" id="GO:0005829">
    <property type="term" value="C:cytosol"/>
    <property type="evidence" value="ECO:0007669"/>
    <property type="project" value="UniProtKB-ARBA"/>
</dbReference>
<evidence type="ECO:0000256" key="8">
    <source>
        <dbReference type="NCBIfam" id="TIGR00038"/>
    </source>
</evidence>
<comment type="function">
    <text evidence="7">Involved in peptide bond synthesis. Stimulates efficient translation and peptide-bond synthesis on native or reconstituted 70S ribosomes in vitro. Probably functions indirectly by altering the affinity of the ribosome for aminoacyl-tRNA, thus increasing their reactivity as acceptors for peptidyl transferase.</text>
</comment>
<protein>
    <recommendedName>
        <fullName evidence="7 8">Elongation factor P</fullName>
        <shortName evidence="7">EF-P</shortName>
    </recommendedName>
</protein>
<dbReference type="InterPro" id="IPR020599">
    <property type="entry name" value="Transl_elong_fac_P/YeiP"/>
</dbReference>
<dbReference type="STRING" id="1802500.A2801_01855"/>
<dbReference type="FunFam" id="2.40.50.140:FF:000009">
    <property type="entry name" value="Elongation factor P"/>
    <property type="match status" value="1"/>
</dbReference>
<evidence type="ECO:0000313" key="13">
    <source>
        <dbReference type="Proteomes" id="UP000177263"/>
    </source>
</evidence>
<dbReference type="InterPro" id="IPR012340">
    <property type="entry name" value="NA-bd_OB-fold"/>
</dbReference>
<evidence type="ECO:0000256" key="2">
    <source>
        <dbReference type="ARBA" id="ARBA00004815"/>
    </source>
</evidence>
<keyword evidence="5 7" id="KW-0251">Elongation factor</keyword>
<dbReference type="SMART" id="SM00841">
    <property type="entry name" value="Elong-fact-P_C"/>
    <property type="match status" value="1"/>
</dbReference>
<dbReference type="Gene3D" id="2.40.50.140">
    <property type="entry name" value="Nucleic acid-binding proteins"/>
    <property type="match status" value="2"/>
</dbReference>
<accession>A0A1F7YP70</accession>
<dbReference type="PANTHER" id="PTHR30053">
    <property type="entry name" value="ELONGATION FACTOR P"/>
    <property type="match status" value="1"/>
</dbReference>
<dbReference type="InterPro" id="IPR015365">
    <property type="entry name" value="Elong-fact-P_C"/>
</dbReference>
<dbReference type="NCBIfam" id="TIGR00038">
    <property type="entry name" value="efp"/>
    <property type="match status" value="1"/>
</dbReference>
<dbReference type="GO" id="GO:0043043">
    <property type="term" value="P:peptide biosynthetic process"/>
    <property type="evidence" value="ECO:0007669"/>
    <property type="project" value="InterPro"/>
</dbReference>
<evidence type="ECO:0000256" key="1">
    <source>
        <dbReference type="ARBA" id="ARBA00004496"/>
    </source>
</evidence>
<dbReference type="AlphaFoldDB" id="A0A1F7YP70"/>
<comment type="pathway">
    <text evidence="2 7">Protein biosynthesis; polypeptide chain elongation.</text>
</comment>
<name>A0A1F7YP70_9BACT</name>
<dbReference type="FunFam" id="2.40.50.140:FF:000004">
    <property type="entry name" value="Elongation factor P"/>
    <property type="match status" value="1"/>
</dbReference>
<keyword evidence="6 7" id="KW-0648">Protein biosynthesis</keyword>
<feature type="domain" description="Elongation factor P C-terminal" evidence="10">
    <location>
        <begin position="129"/>
        <end position="184"/>
    </location>
</feature>
<dbReference type="PROSITE" id="PS01275">
    <property type="entry name" value="EFP"/>
    <property type="match status" value="1"/>
</dbReference>
<dbReference type="CDD" id="cd05794">
    <property type="entry name" value="S1_EF-P_repeat_2"/>
    <property type="match status" value="1"/>
</dbReference>
<dbReference type="SUPFAM" id="SSF50104">
    <property type="entry name" value="Translation proteins SH3-like domain"/>
    <property type="match status" value="1"/>
</dbReference>
<dbReference type="UniPathway" id="UPA00345"/>
<evidence type="ECO:0000256" key="7">
    <source>
        <dbReference type="HAMAP-Rule" id="MF_00141"/>
    </source>
</evidence>
<feature type="domain" description="Translation elongation factor P/YeiP central" evidence="11">
    <location>
        <begin position="67"/>
        <end position="121"/>
    </location>
</feature>
<dbReference type="InterPro" id="IPR011768">
    <property type="entry name" value="Transl_elongation_fac_P"/>
</dbReference>
<evidence type="ECO:0000256" key="5">
    <source>
        <dbReference type="ARBA" id="ARBA00022768"/>
    </source>
</evidence>
<comment type="similarity">
    <text evidence="3 7 9">Belongs to the elongation factor P family.</text>
</comment>
<dbReference type="SMART" id="SM01185">
    <property type="entry name" value="EFP"/>
    <property type="match status" value="1"/>
</dbReference>
<evidence type="ECO:0000259" key="11">
    <source>
        <dbReference type="SMART" id="SM01185"/>
    </source>
</evidence>
<comment type="caution">
    <text evidence="12">The sequence shown here is derived from an EMBL/GenBank/DDBJ whole genome shotgun (WGS) entry which is preliminary data.</text>
</comment>
<gene>
    <name evidence="7" type="primary">efp</name>
    <name evidence="12" type="ORF">A2801_01855</name>
</gene>
<dbReference type="PANTHER" id="PTHR30053:SF14">
    <property type="entry name" value="TRANSLATION ELONGATION FACTOR KOW-LIKE DOMAIN-CONTAINING PROTEIN"/>
    <property type="match status" value="1"/>
</dbReference>
<dbReference type="Pfam" id="PF01132">
    <property type="entry name" value="EFP"/>
    <property type="match status" value="1"/>
</dbReference>
<dbReference type="PIRSF" id="PIRSF005901">
    <property type="entry name" value="EF-P"/>
    <property type="match status" value="1"/>
</dbReference>
<dbReference type="EMBL" id="MGGM01000018">
    <property type="protein sequence ID" value="OGM29141.1"/>
    <property type="molecule type" value="Genomic_DNA"/>
</dbReference>
<evidence type="ECO:0000256" key="4">
    <source>
        <dbReference type="ARBA" id="ARBA00022490"/>
    </source>
</evidence>
<dbReference type="CDD" id="cd04470">
    <property type="entry name" value="S1_EF-P_repeat_1"/>
    <property type="match status" value="1"/>
</dbReference>
<dbReference type="NCBIfam" id="NF001810">
    <property type="entry name" value="PRK00529.1"/>
    <property type="match status" value="1"/>
</dbReference>
<evidence type="ECO:0000256" key="6">
    <source>
        <dbReference type="ARBA" id="ARBA00022917"/>
    </source>
</evidence>
<dbReference type="HAMAP" id="MF_00141">
    <property type="entry name" value="EF_P"/>
    <property type="match status" value="1"/>
</dbReference>
<dbReference type="InterPro" id="IPR013852">
    <property type="entry name" value="Transl_elong_P/YeiP_CS"/>
</dbReference>
<evidence type="ECO:0000256" key="3">
    <source>
        <dbReference type="ARBA" id="ARBA00009479"/>
    </source>
</evidence>
<evidence type="ECO:0000256" key="9">
    <source>
        <dbReference type="RuleBase" id="RU004389"/>
    </source>
</evidence>
<dbReference type="InterPro" id="IPR014722">
    <property type="entry name" value="Rib_uL2_dom2"/>
</dbReference>
<dbReference type="InterPro" id="IPR001059">
    <property type="entry name" value="Transl_elong_P/YeiP_cen"/>
</dbReference>
<dbReference type="Pfam" id="PF08207">
    <property type="entry name" value="EFP_N"/>
    <property type="match status" value="1"/>
</dbReference>
<keyword evidence="4 7" id="KW-0963">Cytoplasm</keyword>